<dbReference type="OrthoDB" id="3526086at2"/>
<name>A0A1N7F984_9ACTN</name>
<organism evidence="1 2">
    <name type="scientific">Micromonospora avicenniae</name>
    <dbReference type="NCBI Taxonomy" id="1198245"/>
    <lineage>
        <taxon>Bacteria</taxon>
        <taxon>Bacillati</taxon>
        <taxon>Actinomycetota</taxon>
        <taxon>Actinomycetes</taxon>
        <taxon>Micromonosporales</taxon>
        <taxon>Micromonosporaceae</taxon>
        <taxon>Micromonospora</taxon>
    </lineage>
</organism>
<sequence>MIEGWSIVPERSAVNAAGPNVEVVHGDGVTFAYGADALVVIVDAGDRPHGNAVDDANTLMLREPLPSEATQWMSSKNRSNQPLLGFVKMAEGCLALGELYQAKSIYRGMDPYTGEEGSLTLAD</sequence>
<dbReference type="STRING" id="1198245.SAMN05444858_13212"/>
<evidence type="ECO:0000313" key="1">
    <source>
        <dbReference type="EMBL" id="SIR96836.1"/>
    </source>
</evidence>
<protein>
    <submittedName>
        <fullName evidence="1">Uncharacterized protein</fullName>
    </submittedName>
</protein>
<dbReference type="Proteomes" id="UP000186004">
    <property type="component" value="Unassembled WGS sequence"/>
</dbReference>
<dbReference type="RefSeq" id="WP_076473904.1">
    <property type="nucleotide sequence ID" value="NZ_FTNF01000032.1"/>
</dbReference>
<evidence type="ECO:0000313" key="2">
    <source>
        <dbReference type="Proteomes" id="UP000186004"/>
    </source>
</evidence>
<gene>
    <name evidence="1" type="ORF">SAMN05444858_13212</name>
</gene>
<dbReference type="EMBL" id="FTNF01000032">
    <property type="protein sequence ID" value="SIR96836.1"/>
    <property type="molecule type" value="Genomic_DNA"/>
</dbReference>
<accession>A0A1N7F984</accession>
<reference evidence="1 2" key="1">
    <citation type="submission" date="2017-01" db="EMBL/GenBank/DDBJ databases">
        <authorList>
            <person name="Mah S.A."/>
            <person name="Swanson W.J."/>
            <person name="Moy G.W."/>
            <person name="Vacquier V.D."/>
        </authorList>
    </citation>
    <scope>NUCLEOTIDE SEQUENCE [LARGE SCALE GENOMIC DNA]</scope>
    <source>
        <strain evidence="1 2">DSM 45758</strain>
    </source>
</reference>
<keyword evidence="2" id="KW-1185">Reference proteome</keyword>
<proteinExistence type="predicted"/>
<dbReference type="AlphaFoldDB" id="A0A1N7F984"/>